<evidence type="ECO:0000256" key="1">
    <source>
        <dbReference type="ARBA" id="ARBA00004752"/>
    </source>
</evidence>
<dbReference type="PANTHER" id="PTHR30582:SF24">
    <property type="entry name" value="L,D-TRANSPEPTIDASE ERFK_SRFK-RELATED"/>
    <property type="match status" value="1"/>
</dbReference>
<keyword evidence="10" id="KW-0472">Membrane</keyword>
<evidence type="ECO:0000259" key="11">
    <source>
        <dbReference type="PROSITE" id="PS52029"/>
    </source>
</evidence>
<keyword evidence="8 9" id="KW-0961">Cell wall biogenesis/degradation</keyword>
<feature type="transmembrane region" description="Helical" evidence="10">
    <location>
        <begin position="112"/>
        <end position="133"/>
    </location>
</feature>
<keyword evidence="3" id="KW-0328">Glycosyltransferase</keyword>
<proteinExistence type="inferred from homology"/>
<comment type="pathway">
    <text evidence="1 9">Cell wall biogenesis; peptidoglycan biosynthesis.</text>
</comment>
<dbReference type="PROSITE" id="PS52029">
    <property type="entry name" value="LD_TPASE"/>
    <property type="match status" value="1"/>
</dbReference>
<dbReference type="InterPro" id="IPR005490">
    <property type="entry name" value="LD_TPept_cat_dom"/>
</dbReference>
<keyword evidence="10" id="KW-0812">Transmembrane</keyword>
<dbReference type="GO" id="GO:0008360">
    <property type="term" value="P:regulation of cell shape"/>
    <property type="evidence" value="ECO:0007669"/>
    <property type="project" value="UniProtKB-UniRule"/>
</dbReference>
<keyword evidence="6 9" id="KW-0133">Cell shape</keyword>
<feature type="active site" description="Proton donor/acceptor" evidence="9">
    <location>
        <position position="411"/>
    </location>
</feature>
<evidence type="ECO:0000313" key="13">
    <source>
        <dbReference type="Proteomes" id="UP000677918"/>
    </source>
</evidence>
<evidence type="ECO:0000313" key="12">
    <source>
        <dbReference type="EMBL" id="GIQ69761.1"/>
    </source>
</evidence>
<accession>A0A8J4H512</accession>
<keyword evidence="7 9" id="KW-0573">Peptidoglycan synthesis</keyword>
<dbReference type="Gene3D" id="2.40.440.10">
    <property type="entry name" value="L,D-transpeptidase catalytic domain-like"/>
    <property type="match status" value="1"/>
</dbReference>
<organism evidence="12 13">
    <name type="scientific">Xylanibacillus composti</name>
    <dbReference type="NCBI Taxonomy" id="1572762"/>
    <lineage>
        <taxon>Bacteria</taxon>
        <taxon>Bacillati</taxon>
        <taxon>Bacillota</taxon>
        <taxon>Bacilli</taxon>
        <taxon>Bacillales</taxon>
        <taxon>Paenibacillaceae</taxon>
        <taxon>Xylanibacillus</taxon>
    </lineage>
</organism>
<evidence type="ECO:0000256" key="7">
    <source>
        <dbReference type="ARBA" id="ARBA00022984"/>
    </source>
</evidence>
<comment type="similarity">
    <text evidence="2">Belongs to the YkuD family.</text>
</comment>
<evidence type="ECO:0000256" key="9">
    <source>
        <dbReference type="PROSITE-ProRule" id="PRU01373"/>
    </source>
</evidence>
<evidence type="ECO:0000256" key="2">
    <source>
        <dbReference type="ARBA" id="ARBA00005992"/>
    </source>
</evidence>
<evidence type="ECO:0000256" key="4">
    <source>
        <dbReference type="ARBA" id="ARBA00022679"/>
    </source>
</evidence>
<dbReference type="GO" id="GO:0016757">
    <property type="term" value="F:glycosyltransferase activity"/>
    <property type="evidence" value="ECO:0007669"/>
    <property type="project" value="UniProtKB-KW"/>
</dbReference>
<gene>
    <name evidence="12" type="ORF">XYCOK13_25850</name>
</gene>
<comment type="caution">
    <text evidence="12">The sequence shown here is derived from an EMBL/GenBank/DDBJ whole genome shotgun (WGS) entry which is preliminary data.</text>
</comment>
<reference evidence="12" key="1">
    <citation type="submission" date="2021-04" db="EMBL/GenBank/DDBJ databases">
        <title>Draft genome sequence of Xylanibacillus composti strain K13.</title>
        <authorList>
            <person name="Uke A."/>
            <person name="Chhe C."/>
            <person name="Baramee S."/>
            <person name="Kosugi A."/>
        </authorList>
    </citation>
    <scope>NUCLEOTIDE SEQUENCE</scope>
    <source>
        <strain evidence="12">K13</strain>
    </source>
</reference>
<dbReference type="SUPFAM" id="SSF141523">
    <property type="entry name" value="L,D-transpeptidase catalytic domain-like"/>
    <property type="match status" value="1"/>
</dbReference>
<dbReference type="EMBL" id="BOVK01000032">
    <property type="protein sequence ID" value="GIQ69761.1"/>
    <property type="molecule type" value="Genomic_DNA"/>
</dbReference>
<keyword evidence="10" id="KW-1133">Transmembrane helix</keyword>
<dbReference type="UniPathway" id="UPA00219"/>
<protein>
    <recommendedName>
        <fullName evidence="11">L,D-TPase catalytic domain-containing protein</fullName>
    </recommendedName>
</protein>
<evidence type="ECO:0000256" key="5">
    <source>
        <dbReference type="ARBA" id="ARBA00022801"/>
    </source>
</evidence>
<evidence type="ECO:0000256" key="6">
    <source>
        <dbReference type="ARBA" id="ARBA00022960"/>
    </source>
</evidence>
<sequence>MHNRSGPGRVSGTLRNNLEPAGRNRFINRDDPLYYEKILRYVDPHSYEAHYEVGQAYKQKGENNKALYHLRKSAAAGSPYAARAREALKELEEANESSPPDSVPERKRMLPVLPLAVGAMFLCLLLFLLLASYQPGVRSVVSRFVMEPVGMSVVYEAGERPFYLYFDPQRPTREIEQVLFDQALQLGKQYPEDRIILHGVYAAGEEDMRVRPMSDRSIADRAFVIAHYHAGSDSHVHIRFVHPDYGEAQAAAQPDLHIATNLIRTALEQFHQDHGHYPQQLQELADSYPHNYLSFIPKPLHGRAERTDREHATGPDWLYQPSLTNLEEVLQPYSQAQIPYHPMEVLVTTSSHTLRVVNGPFLLQQSQVGLGADHRTPEGIFKIDERVWEPNGSQPGVYGTAALGFGPYAVHGTNELASIGANQSQGCVRVADADMAKIYPLLPKGSVIRIAADEGASFQQKIAVNSPLWSERLSFEDEIAQGQIFAWLQ</sequence>
<dbReference type="GO" id="GO:0005576">
    <property type="term" value="C:extracellular region"/>
    <property type="evidence" value="ECO:0007669"/>
    <property type="project" value="TreeGrafter"/>
</dbReference>
<dbReference type="Proteomes" id="UP000677918">
    <property type="component" value="Unassembled WGS sequence"/>
</dbReference>
<dbReference type="CDD" id="cd16913">
    <property type="entry name" value="YkuD_like"/>
    <property type="match status" value="1"/>
</dbReference>
<dbReference type="PANTHER" id="PTHR30582">
    <property type="entry name" value="L,D-TRANSPEPTIDASE"/>
    <property type="match status" value="1"/>
</dbReference>
<dbReference type="Pfam" id="PF03734">
    <property type="entry name" value="YkuD"/>
    <property type="match status" value="1"/>
</dbReference>
<dbReference type="RefSeq" id="WP_213412548.1">
    <property type="nucleotide sequence ID" value="NZ_BOVK01000032.1"/>
</dbReference>
<keyword evidence="5" id="KW-0378">Hydrolase</keyword>
<dbReference type="InterPro" id="IPR050979">
    <property type="entry name" value="LD-transpeptidase"/>
</dbReference>
<feature type="domain" description="L,D-TPase catalytic" evidence="11">
    <location>
        <begin position="343"/>
        <end position="451"/>
    </location>
</feature>
<name>A0A8J4H512_9BACL</name>
<feature type="active site" description="Nucleophile" evidence="9">
    <location>
        <position position="427"/>
    </location>
</feature>
<dbReference type="AlphaFoldDB" id="A0A8J4H512"/>
<dbReference type="InterPro" id="IPR038063">
    <property type="entry name" value="Transpep_catalytic_dom"/>
</dbReference>
<keyword evidence="4" id="KW-0808">Transferase</keyword>
<dbReference type="SUPFAM" id="SSF81901">
    <property type="entry name" value="HCP-like"/>
    <property type="match status" value="1"/>
</dbReference>
<dbReference type="GO" id="GO:0018104">
    <property type="term" value="P:peptidoglycan-protein cross-linking"/>
    <property type="evidence" value="ECO:0007669"/>
    <property type="project" value="TreeGrafter"/>
</dbReference>
<dbReference type="GO" id="GO:0071972">
    <property type="term" value="F:peptidoglycan L,D-transpeptidase activity"/>
    <property type="evidence" value="ECO:0007669"/>
    <property type="project" value="TreeGrafter"/>
</dbReference>
<keyword evidence="13" id="KW-1185">Reference proteome</keyword>
<dbReference type="GO" id="GO:0071555">
    <property type="term" value="P:cell wall organization"/>
    <property type="evidence" value="ECO:0007669"/>
    <property type="project" value="UniProtKB-UniRule"/>
</dbReference>
<evidence type="ECO:0000256" key="8">
    <source>
        <dbReference type="ARBA" id="ARBA00023316"/>
    </source>
</evidence>
<evidence type="ECO:0000256" key="10">
    <source>
        <dbReference type="SAM" id="Phobius"/>
    </source>
</evidence>
<evidence type="ECO:0000256" key="3">
    <source>
        <dbReference type="ARBA" id="ARBA00022676"/>
    </source>
</evidence>